<dbReference type="RefSeq" id="WP_008273820.1">
    <property type="nucleotide sequence ID" value="NZ_AAXW01000003.1"/>
</dbReference>
<evidence type="ECO:0000313" key="1">
    <source>
        <dbReference type="EMBL" id="EAZ93150.1"/>
    </source>
</evidence>
<name>A3IKG1_9CHRO</name>
<gene>
    <name evidence="1" type="ORF">CY0110_03739</name>
</gene>
<comment type="caution">
    <text evidence="1">The sequence shown here is derived from an EMBL/GenBank/DDBJ whole genome shotgun (WGS) entry which is preliminary data.</text>
</comment>
<dbReference type="EMBL" id="AAXW01000003">
    <property type="protein sequence ID" value="EAZ93150.1"/>
    <property type="molecule type" value="Genomic_DNA"/>
</dbReference>
<dbReference type="Proteomes" id="UP000003781">
    <property type="component" value="Unassembled WGS sequence"/>
</dbReference>
<reference evidence="1 2" key="1">
    <citation type="submission" date="2007-03" db="EMBL/GenBank/DDBJ databases">
        <authorList>
            <person name="Stal L."/>
            <person name="Ferriera S."/>
            <person name="Johnson J."/>
            <person name="Kravitz S."/>
            <person name="Beeson K."/>
            <person name="Sutton G."/>
            <person name="Rogers Y.-H."/>
            <person name="Friedman R."/>
            <person name="Frazier M."/>
            <person name="Venter J.C."/>
        </authorList>
    </citation>
    <scope>NUCLEOTIDE SEQUENCE [LARGE SCALE GENOMIC DNA]</scope>
    <source>
        <strain evidence="1 2">CCY0110</strain>
    </source>
</reference>
<accession>A3IKG1</accession>
<dbReference type="AlphaFoldDB" id="A3IKG1"/>
<sequence length="282" mass="31922">MKEEDKIYESIMLLNNVNTQGQTVTLGQGIYQVDLFNLETIDPYDYMRIMGSNFQWRYQGQTEWMDGQFTEYADNINQGLTIELNVLDDTELTFRTDDTFEYPNDDTPTNPIIDIEILQAGDYSSIIEDGIGAIDNNILSTGEGAVTVEEIQANFFHDMIDLTAYGVEGSAALWVTEPGINKVDITVDGFANLLFWDGSNITPFFAEGTQELYFNTVSDEWGFVILDDVANNEASVTFDNFVWYNSQPPSVDVISYQVYNQEELDFPISLGEFFELIEPATT</sequence>
<protein>
    <submittedName>
        <fullName evidence="1">Uncharacterized protein</fullName>
    </submittedName>
</protein>
<organism evidence="1 2">
    <name type="scientific">Crocosphaera chwakensis CCY0110</name>
    <dbReference type="NCBI Taxonomy" id="391612"/>
    <lineage>
        <taxon>Bacteria</taxon>
        <taxon>Bacillati</taxon>
        <taxon>Cyanobacteriota</taxon>
        <taxon>Cyanophyceae</taxon>
        <taxon>Oscillatoriophycideae</taxon>
        <taxon>Chroococcales</taxon>
        <taxon>Aphanothecaceae</taxon>
        <taxon>Crocosphaera</taxon>
        <taxon>Crocosphaera chwakensis</taxon>
    </lineage>
</organism>
<evidence type="ECO:0000313" key="2">
    <source>
        <dbReference type="Proteomes" id="UP000003781"/>
    </source>
</evidence>
<keyword evidence="2" id="KW-1185">Reference proteome</keyword>
<proteinExistence type="predicted"/>